<dbReference type="GO" id="GO:0008168">
    <property type="term" value="F:methyltransferase activity"/>
    <property type="evidence" value="ECO:0007669"/>
    <property type="project" value="UniProtKB-KW"/>
</dbReference>
<keyword evidence="2 4" id="KW-0808">Transferase</keyword>
<dbReference type="PANTHER" id="PTHR44942:SF4">
    <property type="entry name" value="METHYLTRANSFERASE TYPE 11 DOMAIN-CONTAINING PROTEIN"/>
    <property type="match status" value="1"/>
</dbReference>
<gene>
    <name evidence="4" type="ORF">WA1_15685</name>
</gene>
<dbReference type="InterPro" id="IPR029063">
    <property type="entry name" value="SAM-dependent_MTases_sf"/>
</dbReference>
<dbReference type="OrthoDB" id="9797252at2"/>
<dbReference type="GO" id="GO:0032259">
    <property type="term" value="P:methylation"/>
    <property type="evidence" value="ECO:0007669"/>
    <property type="project" value="UniProtKB-KW"/>
</dbReference>
<dbReference type="InterPro" id="IPR051052">
    <property type="entry name" value="Diverse_substrate_MTase"/>
</dbReference>
<evidence type="ECO:0000256" key="2">
    <source>
        <dbReference type="ARBA" id="ARBA00022679"/>
    </source>
</evidence>
<evidence type="ECO:0000256" key="1">
    <source>
        <dbReference type="ARBA" id="ARBA00022603"/>
    </source>
</evidence>
<keyword evidence="5" id="KW-1185">Reference proteome</keyword>
<evidence type="ECO:0000313" key="5">
    <source>
        <dbReference type="Proteomes" id="UP000076925"/>
    </source>
</evidence>
<sequence>MNTLPTYDPTLFKGTASYYARYRPQYPNTLFELLSEAFNLNGQGRLLDLGCGTGEIAIPLSDRFEEVVGIDPQPEMLKEARREAKAVSASNIKWLEQRAELISPSLGFFRLITIAKALHWMDKELVLQRCYDLLLDDGGLAIVNTSRNFWKNPDELWKQKIIEVVKKWLGEQRRAGTNTKSFYTTSTISKSRLLAKLPFARTQKCRFKFQQKWTITTIIRYLYSTSFCSQSLLGDRVPQFEEDLKKTLLEVEPSGKFKEKIPLTVHLAWKQWSQTS</sequence>
<keyword evidence="1 4" id="KW-0489">Methyltransferase</keyword>
<feature type="domain" description="Methyltransferase" evidence="3">
    <location>
        <begin position="47"/>
        <end position="138"/>
    </location>
</feature>
<evidence type="ECO:0000259" key="3">
    <source>
        <dbReference type="Pfam" id="PF13649"/>
    </source>
</evidence>
<dbReference type="EMBL" id="ANNX02000020">
    <property type="protein sequence ID" value="KYC41499.1"/>
    <property type="molecule type" value="Genomic_DNA"/>
</dbReference>
<dbReference type="RefSeq" id="WP_017749430.1">
    <property type="nucleotide sequence ID" value="NZ_KQ976354.1"/>
</dbReference>
<protein>
    <submittedName>
        <fullName evidence="4">Methyltransferase</fullName>
    </submittedName>
</protein>
<dbReference type="AlphaFoldDB" id="A0A139X9Y9"/>
<name>A0A139X9Y9_9CYAN</name>
<dbReference type="CDD" id="cd02440">
    <property type="entry name" value="AdoMet_MTases"/>
    <property type="match status" value="1"/>
</dbReference>
<dbReference type="SUPFAM" id="SSF53335">
    <property type="entry name" value="S-adenosyl-L-methionine-dependent methyltransferases"/>
    <property type="match status" value="1"/>
</dbReference>
<dbReference type="Pfam" id="PF13649">
    <property type="entry name" value="Methyltransf_25"/>
    <property type="match status" value="1"/>
</dbReference>
<dbReference type="InterPro" id="IPR041698">
    <property type="entry name" value="Methyltransf_25"/>
</dbReference>
<dbReference type="STRING" id="128403.WA1_15685"/>
<organism evidence="4 5">
    <name type="scientific">Scytonema hofmannii PCC 7110</name>
    <dbReference type="NCBI Taxonomy" id="128403"/>
    <lineage>
        <taxon>Bacteria</taxon>
        <taxon>Bacillati</taxon>
        <taxon>Cyanobacteriota</taxon>
        <taxon>Cyanophyceae</taxon>
        <taxon>Nostocales</taxon>
        <taxon>Scytonemataceae</taxon>
        <taxon>Scytonema</taxon>
    </lineage>
</organism>
<dbReference type="Proteomes" id="UP000076925">
    <property type="component" value="Unassembled WGS sequence"/>
</dbReference>
<dbReference type="PANTHER" id="PTHR44942">
    <property type="entry name" value="METHYLTRANSF_11 DOMAIN-CONTAINING PROTEIN"/>
    <property type="match status" value="1"/>
</dbReference>
<proteinExistence type="predicted"/>
<accession>A0A139X9Y9</accession>
<reference evidence="4 5" key="1">
    <citation type="journal article" date="2013" name="Genome Biol. Evol.">
        <title>Genomes of Stigonematalean cyanobacteria (subsection V) and the evolution of oxygenic photosynthesis from prokaryotes to plastids.</title>
        <authorList>
            <person name="Dagan T."/>
            <person name="Roettger M."/>
            <person name="Stucken K."/>
            <person name="Landan G."/>
            <person name="Koch R."/>
            <person name="Major P."/>
            <person name="Gould S.B."/>
            <person name="Goremykin V.V."/>
            <person name="Rippka R."/>
            <person name="Tandeau de Marsac N."/>
            <person name="Gugger M."/>
            <person name="Lockhart P.J."/>
            <person name="Allen J.F."/>
            <person name="Brune I."/>
            <person name="Maus I."/>
            <person name="Puhler A."/>
            <person name="Martin W.F."/>
        </authorList>
    </citation>
    <scope>NUCLEOTIDE SEQUENCE [LARGE SCALE GENOMIC DNA]</scope>
    <source>
        <strain evidence="4 5">PCC 7110</strain>
    </source>
</reference>
<evidence type="ECO:0000313" key="4">
    <source>
        <dbReference type="EMBL" id="KYC41499.1"/>
    </source>
</evidence>
<dbReference type="Gene3D" id="3.40.50.150">
    <property type="entry name" value="Vaccinia Virus protein VP39"/>
    <property type="match status" value="1"/>
</dbReference>
<comment type="caution">
    <text evidence="4">The sequence shown here is derived from an EMBL/GenBank/DDBJ whole genome shotgun (WGS) entry which is preliminary data.</text>
</comment>